<dbReference type="NCBIfam" id="TIGR03510">
    <property type="entry name" value="XapX"/>
    <property type="match status" value="1"/>
</dbReference>
<protein>
    <submittedName>
        <fullName evidence="2">XapX domain-containing protein</fullName>
    </submittedName>
</protein>
<dbReference type="EMBL" id="VICE01000066">
    <property type="protein sequence ID" value="TQD46329.1"/>
    <property type="molecule type" value="Genomic_DNA"/>
</dbReference>
<dbReference type="PROSITE" id="PS51257">
    <property type="entry name" value="PROKAR_LIPOPROTEIN"/>
    <property type="match status" value="1"/>
</dbReference>
<sequence length="75" mass="7370">MSVRLVIAIVLGVGIGFACGLSGIPAPAPPALAGALLVVAMTLGYQAADAWLARRAARHRPDCGGPSGHGRGAAP</sequence>
<proteinExistence type="predicted"/>
<reference evidence="2 3" key="1">
    <citation type="submission" date="2019-06" db="EMBL/GenBank/DDBJ databases">
        <title>Lysobacter alkalisoli sp. nov. isolated from saline soil.</title>
        <authorList>
            <person name="Sun J.-Q."/>
            <person name="Xu L."/>
        </authorList>
    </citation>
    <scope>NUCLEOTIDE SEQUENCE [LARGE SCALE GENOMIC DNA]</scope>
    <source>
        <strain evidence="2 3">JCM 31130</strain>
    </source>
</reference>
<dbReference type="AlphaFoldDB" id="A0A508A8M1"/>
<evidence type="ECO:0000256" key="1">
    <source>
        <dbReference type="SAM" id="Phobius"/>
    </source>
</evidence>
<evidence type="ECO:0000313" key="3">
    <source>
        <dbReference type="Proteomes" id="UP000318212"/>
    </source>
</evidence>
<evidence type="ECO:0000313" key="2">
    <source>
        <dbReference type="EMBL" id="TQD46329.1"/>
    </source>
</evidence>
<dbReference type="Proteomes" id="UP000318212">
    <property type="component" value="Unassembled WGS sequence"/>
</dbReference>
<keyword evidence="3" id="KW-1185">Reference proteome</keyword>
<keyword evidence="1" id="KW-0812">Transmembrane</keyword>
<dbReference type="InterPro" id="IPR020017">
    <property type="entry name" value="XapX_domain"/>
</dbReference>
<name>A0A508A8M1_9GAMM</name>
<comment type="caution">
    <text evidence="2">The sequence shown here is derived from an EMBL/GenBank/DDBJ whole genome shotgun (WGS) entry which is preliminary data.</text>
</comment>
<feature type="transmembrane region" description="Helical" evidence="1">
    <location>
        <begin position="30"/>
        <end position="52"/>
    </location>
</feature>
<gene>
    <name evidence="2" type="ORF">FKV25_06675</name>
</gene>
<keyword evidence="1" id="KW-0472">Membrane</keyword>
<organism evidence="2 3">
    <name type="scientific">Marilutibacter aestuarii</name>
    <dbReference type="NCBI Taxonomy" id="1706195"/>
    <lineage>
        <taxon>Bacteria</taxon>
        <taxon>Pseudomonadati</taxon>
        <taxon>Pseudomonadota</taxon>
        <taxon>Gammaproteobacteria</taxon>
        <taxon>Lysobacterales</taxon>
        <taxon>Lysobacteraceae</taxon>
        <taxon>Marilutibacter</taxon>
    </lineage>
</organism>
<keyword evidence="1" id="KW-1133">Transmembrane helix</keyword>
<accession>A0A508A8M1</accession>
<dbReference type="RefSeq" id="WP_141518014.1">
    <property type="nucleotide sequence ID" value="NZ_VICE01000066.1"/>
</dbReference>